<organism evidence="3 4">
    <name type="scientific">Penaeus vannamei</name>
    <name type="common">Whiteleg shrimp</name>
    <name type="synonym">Litopenaeus vannamei</name>
    <dbReference type="NCBI Taxonomy" id="6689"/>
    <lineage>
        <taxon>Eukaryota</taxon>
        <taxon>Metazoa</taxon>
        <taxon>Ecdysozoa</taxon>
        <taxon>Arthropoda</taxon>
        <taxon>Crustacea</taxon>
        <taxon>Multicrustacea</taxon>
        <taxon>Malacostraca</taxon>
        <taxon>Eumalacostraca</taxon>
        <taxon>Eucarida</taxon>
        <taxon>Decapoda</taxon>
        <taxon>Dendrobranchiata</taxon>
        <taxon>Penaeoidea</taxon>
        <taxon>Penaeidae</taxon>
        <taxon>Penaeus</taxon>
    </lineage>
</organism>
<evidence type="ECO:0008006" key="5">
    <source>
        <dbReference type="Google" id="ProtNLM"/>
    </source>
</evidence>
<dbReference type="EMBL" id="QCYY01001185">
    <property type="protein sequence ID" value="ROT79835.1"/>
    <property type="molecule type" value="Genomic_DNA"/>
</dbReference>
<evidence type="ECO:0000313" key="4">
    <source>
        <dbReference type="Proteomes" id="UP000283509"/>
    </source>
</evidence>
<evidence type="ECO:0000256" key="1">
    <source>
        <dbReference type="SAM" id="Coils"/>
    </source>
</evidence>
<evidence type="ECO:0000256" key="2">
    <source>
        <dbReference type="SAM" id="MobiDB-lite"/>
    </source>
</evidence>
<evidence type="ECO:0000313" key="3">
    <source>
        <dbReference type="EMBL" id="ROT79835.1"/>
    </source>
</evidence>
<comment type="caution">
    <text evidence="3">The sequence shown here is derived from an EMBL/GenBank/DDBJ whole genome shotgun (WGS) entry which is preliminary data.</text>
</comment>
<feature type="coiled-coil region" evidence="1">
    <location>
        <begin position="126"/>
        <end position="167"/>
    </location>
</feature>
<keyword evidence="4" id="KW-1185">Reference proteome</keyword>
<name>A0A3R7MDM8_PENVA</name>
<dbReference type="AlphaFoldDB" id="A0A3R7MDM8"/>
<accession>A0A3R7MDM8</accession>
<feature type="region of interest" description="Disordered" evidence="2">
    <location>
        <begin position="1"/>
        <end position="69"/>
    </location>
</feature>
<sequence>MSAKHTSGPEPRRVNPERKRRTRRSADPAASPPYTTQPSTSEHVSAAQAPIPSEELAGQSATSWRNPARNKLYAITEPFSDPEKERRRINAVTAKRNRDKKNMEFDGMCDEVTRLRHVNRQSATAFKRLHAEIQKLSAELQTSKQRNASSEEKLRQKTRELRDHREKFALFRGHLELIASILDDANPAKRQIAGLLRSADAPAAALPEIAAQVQ</sequence>
<feature type="compositionally biased region" description="Polar residues" evidence="2">
    <location>
        <begin position="33"/>
        <end position="43"/>
    </location>
</feature>
<dbReference type="OrthoDB" id="6370449at2759"/>
<proteinExistence type="predicted"/>
<reference evidence="3 4" key="1">
    <citation type="submission" date="2018-04" db="EMBL/GenBank/DDBJ databases">
        <authorList>
            <person name="Zhang X."/>
            <person name="Yuan J."/>
            <person name="Li F."/>
            <person name="Xiang J."/>
        </authorList>
    </citation>
    <scope>NUCLEOTIDE SEQUENCE [LARGE SCALE GENOMIC DNA]</scope>
    <source>
        <tissue evidence="3">Muscle</tissue>
    </source>
</reference>
<gene>
    <name evidence="3" type="ORF">C7M84_001459</name>
</gene>
<protein>
    <recommendedName>
        <fullName evidence="5">BZIP domain-containing protein</fullName>
    </recommendedName>
</protein>
<dbReference type="Proteomes" id="UP000283509">
    <property type="component" value="Unassembled WGS sequence"/>
</dbReference>
<reference evidence="3 4" key="2">
    <citation type="submission" date="2019-01" db="EMBL/GenBank/DDBJ databases">
        <title>The decoding of complex shrimp genome reveals the adaptation for benthos swimmer, frequently molting mechanism and breeding impact on genome.</title>
        <authorList>
            <person name="Sun Y."/>
            <person name="Gao Y."/>
            <person name="Yu Y."/>
        </authorList>
    </citation>
    <scope>NUCLEOTIDE SEQUENCE [LARGE SCALE GENOMIC DNA]</scope>
    <source>
        <tissue evidence="3">Muscle</tissue>
    </source>
</reference>
<keyword evidence="1" id="KW-0175">Coiled coil</keyword>